<keyword evidence="2" id="KW-1185">Reference proteome</keyword>
<dbReference type="EMBL" id="OZ021745">
    <property type="protein sequence ID" value="CAK9312582.1"/>
    <property type="molecule type" value="Genomic_DNA"/>
</dbReference>
<organism evidence="1 2">
    <name type="scientific">Citrullus colocynthis</name>
    <name type="common">colocynth</name>
    <dbReference type="NCBI Taxonomy" id="252529"/>
    <lineage>
        <taxon>Eukaryota</taxon>
        <taxon>Viridiplantae</taxon>
        <taxon>Streptophyta</taxon>
        <taxon>Embryophyta</taxon>
        <taxon>Tracheophyta</taxon>
        <taxon>Spermatophyta</taxon>
        <taxon>Magnoliopsida</taxon>
        <taxon>eudicotyledons</taxon>
        <taxon>Gunneridae</taxon>
        <taxon>Pentapetalae</taxon>
        <taxon>rosids</taxon>
        <taxon>fabids</taxon>
        <taxon>Cucurbitales</taxon>
        <taxon>Cucurbitaceae</taxon>
        <taxon>Benincaseae</taxon>
        <taxon>Citrullus</taxon>
    </lineage>
</organism>
<proteinExistence type="predicted"/>
<dbReference type="Proteomes" id="UP001642487">
    <property type="component" value="Chromosome 11"/>
</dbReference>
<accession>A0ABP0XXY1</accession>
<gene>
    <name evidence="1" type="ORF">CITCOLO1_LOCUS4276</name>
</gene>
<protein>
    <submittedName>
        <fullName evidence="1">Uncharacterized protein</fullName>
    </submittedName>
</protein>
<sequence length="160" mass="17876">MASRSVNNLLCRDDMRRAYREKAGRSRRRVKVRDIIDILDIVVPIIPHFFGNGRVAANGNYSAGPDNYNSCNNMGGGYGREDDMPFHCGNNGGGRFGLIGMPSGDYGSDSGHYGHGNANHNGHYGMRMARAEDYGDREISEEEFERLLEFAEQCNVVKMY</sequence>
<reference evidence="1 2" key="1">
    <citation type="submission" date="2024-03" db="EMBL/GenBank/DDBJ databases">
        <authorList>
            <person name="Gkanogiannis A."/>
            <person name="Becerra Lopez-Lavalle L."/>
        </authorList>
    </citation>
    <scope>NUCLEOTIDE SEQUENCE [LARGE SCALE GENOMIC DNA]</scope>
</reference>
<evidence type="ECO:0000313" key="1">
    <source>
        <dbReference type="EMBL" id="CAK9312582.1"/>
    </source>
</evidence>
<evidence type="ECO:0000313" key="2">
    <source>
        <dbReference type="Proteomes" id="UP001642487"/>
    </source>
</evidence>
<name>A0ABP0XXY1_9ROSI</name>